<organism evidence="3 4">
    <name type="scientific">Pelomonas candidula</name>
    <dbReference type="NCBI Taxonomy" id="3299025"/>
    <lineage>
        <taxon>Bacteria</taxon>
        <taxon>Pseudomonadati</taxon>
        <taxon>Pseudomonadota</taxon>
        <taxon>Betaproteobacteria</taxon>
        <taxon>Burkholderiales</taxon>
        <taxon>Sphaerotilaceae</taxon>
        <taxon>Roseateles</taxon>
    </lineage>
</organism>
<dbReference type="InterPro" id="IPR036291">
    <property type="entry name" value="NAD(P)-bd_dom_sf"/>
</dbReference>
<dbReference type="GO" id="GO:0016491">
    <property type="term" value="F:oxidoreductase activity"/>
    <property type="evidence" value="ECO:0007669"/>
    <property type="project" value="UniProtKB-KW"/>
</dbReference>
<dbReference type="PRINTS" id="PR00081">
    <property type="entry name" value="GDHRDH"/>
</dbReference>
<sequence length="258" mass="27797">MPLNPPLRDWQGRCAWVIGASSGIGRATAAALHAQGARVVVSARQADALEAFTREHEGSVALPLDVTRPDDVHAAAQAVRKLAGGAPALVLYCAGHYKAQRATQLDRAEMERHLDVNYRGVLNLLDAVLPMLTAACAGHLSLVGSVAGYRGLPMSLAYGPTKAALNNLAENLYLDLHPLGLGVSIVNPGFVETPLTAQNAFAMPALITPEEAARHMLKGWAQGRFEMNFPRRFTAWVRLLRCLPDAWYFAAVRRMTGA</sequence>
<evidence type="ECO:0000256" key="1">
    <source>
        <dbReference type="ARBA" id="ARBA00006484"/>
    </source>
</evidence>
<dbReference type="PANTHER" id="PTHR44196">
    <property type="entry name" value="DEHYDROGENASE/REDUCTASE SDR FAMILY MEMBER 7B"/>
    <property type="match status" value="1"/>
</dbReference>
<comment type="similarity">
    <text evidence="1">Belongs to the short-chain dehydrogenases/reductases (SDR) family.</text>
</comment>
<protein>
    <submittedName>
        <fullName evidence="3">SDR family NAD(P)-dependent oxidoreductase</fullName>
        <ecNumber evidence="3">1.-.-.-</ecNumber>
    </submittedName>
</protein>
<dbReference type="RefSeq" id="WP_394405982.1">
    <property type="nucleotide sequence ID" value="NZ_JBIGIC010000001.1"/>
</dbReference>
<keyword evidence="4" id="KW-1185">Reference proteome</keyword>
<evidence type="ECO:0000256" key="2">
    <source>
        <dbReference type="ARBA" id="ARBA00023002"/>
    </source>
</evidence>
<dbReference type="PANTHER" id="PTHR44196:SF1">
    <property type="entry name" value="DEHYDROGENASE_REDUCTASE SDR FAMILY MEMBER 7B"/>
    <property type="match status" value="1"/>
</dbReference>
<proteinExistence type="inferred from homology"/>
<evidence type="ECO:0000313" key="3">
    <source>
        <dbReference type="EMBL" id="MFG6485401.1"/>
    </source>
</evidence>
<reference evidence="3 4" key="1">
    <citation type="submission" date="2024-08" db="EMBL/GenBank/DDBJ databases">
        <authorList>
            <person name="Lu H."/>
        </authorList>
    </citation>
    <scope>NUCLEOTIDE SEQUENCE [LARGE SCALE GENOMIC DNA]</scope>
    <source>
        <strain evidence="3 4">BYS78W</strain>
    </source>
</reference>
<name>A0ABW7H6L7_9BURK</name>
<dbReference type="Proteomes" id="UP001606134">
    <property type="component" value="Unassembled WGS sequence"/>
</dbReference>
<dbReference type="Pfam" id="PF00106">
    <property type="entry name" value="adh_short"/>
    <property type="match status" value="1"/>
</dbReference>
<gene>
    <name evidence="3" type="ORF">ACG04R_01885</name>
</gene>
<dbReference type="InterPro" id="IPR002347">
    <property type="entry name" value="SDR_fam"/>
</dbReference>
<keyword evidence="2 3" id="KW-0560">Oxidoreductase</keyword>
<dbReference type="SUPFAM" id="SSF51735">
    <property type="entry name" value="NAD(P)-binding Rossmann-fold domains"/>
    <property type="match status" value="1"/>
</dbReference>
<evidence type="ECO:0000313" key="4">
    <source>
        <dbReference type="Proteomes" id="UP001606134"/>
    </source>
</evidence>
<accession>A0ABW7H6L7</accession>
<dbReference type="EC" id="1.-.-.-" evidence="3"/>
<dbReference type="EMBL" id="JBIGIC010000001">
    <property type="protein sequence ID" value="MFG6485401.1"/>
    <property type="molecule type" value="Genomic_DNA"/>
</dbReference>
<comment type="caution">
    <text evidence="3">The sequence shown here is derived from an EMBL/GenBank/DDBJ whole genome shotgun (WGS) entry which is preliminary data.</text>
</comment>
<dbReference type="Gene3D" id="3.40.50.720">
    <property type="entry name" value="NAD(P)-binding Rossmann-like Domain"/>
    <property type="match status" value="1"/>
</dbReference>